<keyword evidence="6" id="KW-1185">Reference proteome</keyword>
<proteinExistence type="inferred from homology"/>
<dbReference type="Pfam" id="PF13561">
    <property type="entry name" value="adh_short_C2"/>
    <property type="match status" value="1"/>
</dbReference>
<evidence type="ECO:0000256" key="2">
    <source>
        <dbReference type="ARBA" id="ARBA00023002"/>
    </source>
</evidence>
<dbReference type="PANTHER" id="PTHR43669:SF8">
    <property type="entry name" value="SHORT-CHAIN TYPE DEHYDROGENASE_REDUCTASE-RELATED"/>
    <property type="match status" value="1"/>
</dbReference>
<dbReference type="Gene3D" id="3.40.50.720">
    <property type="entry name" value="NAD(P)-binding Rossmann-like Domain"/>
    <property type="match status" value="1"/>
</dbReference>
<dbReference type="EMBL" id="JBHMCA010000056">
    <property type="protein sequence ID" value="MFB9448208.1"/>
    <property type="molecule type" value="Genomic_DNA"/>
</dbReference>
<dbReference type="SUPFAM" id="SSF51735">
    <property type="entry name" value="NAD(P)-binding Rossmann-fold domains"/>
    <property type="match status" value="1"/>
</dbReference>
<dbReference type="NCBIfam" id="NF006188">
    <property type="entry name" value="PRK08324.1-1"/>
    <property type="match status" value="1"/>
</dbReference>
<evidence type="ECO:0000259" key="4">
    <source>
        <dbReference type="SMART" id="SM01007"/>
    </source>
</evidence>
<keyword evidence="2" id="KW-0560">Oxidoreductase</keyword>
<dbReference type="NCBIfam" id="TIGR02632">
    <property type="entry name" value="RhaD_aldol-ADH"/>
    <property type="match status" value="1"/>
</dbReference>
<evidence type="ECO:0000256" key="3">
    <source>
        <dbReference type="SAM" id="MobiDB-lite"/>
    </source>
</evidence>
<feature type="compositionally biased region" description="Polar residues" evidence="3">
    <location>
        <begin position="19"/>
        <end position="32"/>
    </location>
</feature>
<dbReference type="Gene3D" id="3.40.225.10">
    <property type="entry name" value="Class II aldolase/adducin N-terminal domain"/>
    <property type="match status" value="1"/>
</dbReference>
<name>A0ABV5MH55_9ACTN</name>
<evidence type="ECO:0000313" key="6">
    <source>
        <dbReference type="Proteomes" id="UP001589608"/>
    </source>
</evidence>
<dbReference type="InterPro" id="IPR013454">
    <property type="entry name" value="Bifunc_RhaD/ADH"/>
</dbReference>
<dbReference type="PANTHER" id="PTHR43669">
    <property type="entry name" value="5-KETO-D-GLUCONATE 5-REDUCTASE"/>
    <property type="match status" value="1"/>
</dbReference>
<reference evidence="5 6" key="1">
    <citation type="submission" date="2024-09" db="EMBL/GenBank/DDBJ databases">
        <authorList>
            <person name="Sun Q."/>
            <person name="Mori K."/>
        </authorList>
    </citation>
    <scope>NUCLEOTIDE SEQUENCE [LARGE SCALE GENOMIC DNA]</scope>
    <source>
        <strain evidence="5 6">JCM 3307</strain>
    </source>
</reference>
<gene>
    <name evidence="5" type="ORF">ACFFTR_34405</name>
</gene>
<dbReference type="Proteomes" id="UP001589608">
    <property type="component" value="Unassembled WGS sequence"/>
</dbReference>
<dbReference type="Pfam" id="PF00596">
    <property type="entry name" value="Aldolase_II"/>
    <property type="match status" value="1"/>
</dbReference>
<sequence length="667" mass="69872">MSTSSELIARSNRLGADPRNTNYAGGNTSAKGTATDPVTGADVELLWVKGSGGDLGTLKPSGLAVLRLDRLRSLVDVYPGVDREDEMVAAFDYCLHGRGGAAPSIDTAMHGLVAAPHVDHLHPDAGIALATAADGPELTKECFGDRVLWVPWRRPGFQLGLDIAAVHRANPQAIGVILGGHGITAWGATSEECEANSLTIISTAAAFLAAKGHPEPFGSRLHPALENRRERAAELMPLLRGLASTDRAQVGHFVDDDVVLDFVGSAELLRLAGLGTSCPDHFLRTKVRPMVLQPGGGTEESIREIHAAYRAEYAAYYQRHAVADSPPMRGADPAIVLVPGVGMFSFGADKQTARVAGEFYVNAINVMRGAESVSVYAPIDEAEKFRIEYWALEEAKLQRMPKPKPLATRIALVTGGGSGIGRAIALRLAAEGACVVVADRDATAAATVAAEIGGADVAVPVTVDVTDAAAVAAALREAVLAFGGVDLVVNNAGLSISKPLLETTEADWDLQHDVMAKGSFLVAREAARVMVAQGLGGDIVYISSKNSVFAGPNNVAYGATKADQAHQVRLLAAELGEYGIRVNGINPDGVVRGSGIFASGWGAQRAAVYGVPEEELGAFYAKRTILKREVLPEHVANAVFVLTAGELSHTTGLHIPVDAGVAAAFLR</sequence>
<dbReference type="InterPro" id="IPR002347">
    <property type="entry name" value="SDR_fam"/>
</dbReference>
<feature type="domain" description="Class II aldolase/adducin N-terminal" evidence="4">
    <location>
        <begin position="6"/>
        <end position="208"/>
    </location>
</feature>
<dbReference type="SUPFAM" id="SSF53639">
    <property type="entry name" value="AraD/HMP-PK domain-like"/>
    <property type="match status" value="1"/>
</dbReference>
<accession>A0ABV5MH55</accession>
<dbReference type="NCBIfam" id="NF006189">
    <property type="entry name" value="PRK08324.1-3"/>
    <property type="match status" value="1"/>
</dbReference>
<dbReference type="InterPro" id="IPR036409">
    <property type="entry name" value="Aldolase_II/adducin_N_sf"/>
</dbReference>
<dbReference type="InterPro" id="IPR036291">
    <property type="entry name" value="NAD(P)-bd_dom_sf"/>
</dbReference>
<comment type="similarity">
    <text evidence="1">Belongs to the short-chain dehydrogenases/reductases (SDR) family.</text>
</comment>
<dbReference type="InterPro" id="IPR001303">
    <property type="entry name" value="Aldolase_II/adducin_N"/>
</dbReference>
<comment type="caution">
    <text evidence="5">The sequence shown here is derived from an EMBL/GenBank/DDBJ whole genome shotgun (WGS) entry which is preliminary data.</text>
</comment>
<dbReference type="RefSeq" id="WP_246655702.1">
    <property type="nucleotide sequence ID" value="NZ_CP061913.1"/>
</dbReference>
<evidence type="ECO:0000256" key="1">
    <source>
        <dbReference type="ARBA" id="ARBA00006484"/>
    </source>
</evidence>
<protein>
    <submittedName>
        <fullName evidence="5">Bifunctional aldolase/short-chain dehydrogenase</fullName>
    </submittedName>
</protein>
<dbReference type="SMART" id="SM01007">
    <property type="entry name" value="Aldolase_II"/>
    <property type="match status" value="1"/>
</dbReference>
<feature type="region of interest" description="Disordered" evidence="3">
    <location>
        <begin position="1"/>
        <end position="35"/>
    </location>
</feature>
<dbReference type="PRINTS" id="PR00081">
    <property type="entry name" value="GDHRDH"/>
</dbReference>
<organism evidence="5 6">
    <name type="scientific">Dactylosporangium vinaceum</name>
    <dbReference type="NCBI Taxonomy" id="53362"/>
    <lineage>
        <taxon>Bacteria</taxon>
        <taxon>Bacillati</taxon>
        <taxon>Actinomycetota</taxon>
        <taxon>Actinomycetes</taxon>
        <taxon>Micromonosporales</taxon>
        <taxon>Micromonosporaceae</taxon>
        <taxon>Dactylosporangium</taxon>
    </lineage>
</organism>
<evidence type="ECO:0000313" key="5">
    <source>
        <dbReference type="EMBL" id="MFB9448208.1"/>
    </source>
</evidence>